<dbReference type="GO" id="GO:0030151">
    <property type="term" value="F:molybdenum ion binding"/>
    <property type="evidence" value="ECO:0007669"/>
    <property type="project" value="InterPro"/>
</dbReference>
<protein>
    <submittedName>
        <fullName evidence="2">MOSC N-terminal beta barrel domain-containing protein</fullName>
    </submittedName>
</protein>
<sequence>MTDSVPLDRVRVFPVKSLDGVDVDAATLGAGGLERDREFAVVDAEGEYVNGKRERGIHRVSAEFDLDPRAVALAAPGMADATFDLDGDRGGMTDWLGEFLGYEVSVVAERPGGYPDDTEAAGPTVISTGTLREVASWFDGVDPEGMGRRLRANLVLGADEPFFEDRLFASRGERVRFAVGGTRLEGVNPCQRCVVPSRDPDTGEEHPGFREQFVRMRRETMPDWSGGDRFDHDFRVMVNTAVPDGSRGAELRVGDPVEVLDAVGP</sequence>
<name>A0A7D5LB12_9EURY</name>
<feature type="domain" description="MOSC" evidence="1">
    <location>
        <begin position="71"/>
        <end position="260"/>
    </location>
</feature>
<dbReference type="GeneID" id="56038214"/>
<dbReference type="EMBL" id="CP058579">
    <property type="protein sequence ID" value="QLG62432.1"/>
    <property type="molecule type" value="Genomic_DNA"/>
</dbReference>
<dbReference type="InterPro" id="IPR005302">
    <property type="entry name" value="MoCF_Sase_C"/>
</dbReference>
<evidence type="ECO:0000259" key="1">
    <source>
        <dbReference type="PROSITE" id="PS51340"/>
    </source>
</evidence>
<organism evidence="2 3">
    <name type="scientific">Halorarum salinum</name>
    <dbReference type="NCBI Taxonomy" id="2743089"/>
    <lineage>
        <taxon>Archaea</taxon>
        <taxon>Methanobacteriati</taxon>
        <taxon>Methanobacteriota</taxon>
        <taxon>Stenosarchaea group</taxon>
        <taxon>Halobacteria</taxon>
        <taxon>Halobacteriales</taxon>
        <taxon>Haloferacaceae</taxon>
        <taxon>Halorarum</taxon>
    </lineage>
</organism>
<dbReference type="InterPro" id="IPR005303">
    <property type="entry name" value="MOCOS_middle"/>
</dbReference>
<dbReference type="RefSeq" id="WP_179269017.1">
    <property type="nucleotide sequence ID" value="NZ_CP058579.1"/>
</dbReference>
<dbReference type="SUPFAM" id="SSF50800">
    <property type="entry name" value="PK beta-barrel domain-like"/>
    <property type="match status" value="1"/>
</dbReference>
<dbReference type="OrthoDB" id="211216at2157"/>
<dbReference type="GO" id="GO:0003824">
    <property type="term" value="F:catalytic activity"/>
    <property type="evidence" value="ECO:0007669"/>
    <property type="project" value="InterPro"/>
</dbReference>
<dbReference type="InterPro" id="IPR011037">
    <property type="entry name" value="Pyrv_Knase-like_insert_dom_sf"/>
</dbReference>
<proteinExistence type="predicted"/>
<gene>
    <name evidence="2" type="ORF">HUG12_12105</name>
</gene>
<dbReference type="Pfam" id="PF03476">
    <property type="entry name" value="MOSC_N"/>
    <property type="match status" value="1"/>
</dbReference>
<dbReference type="KEGG" id="halu:HUG12_12105"/>
<dbReference type="Pfam" id="PF03473">
    <property type="entry name" value="MOSC"/>
    <property type="match status" value="1"/>
</dbReference>
<accession>A0A7D5LB12</accession>
<evidence type="ECO:0000313" key="2">
    <source>
        <dbReference type="EMBL" id="QLG62432.1"/>
    </source>
</evidence>
<dbReference type="PROSITE" id="PS51340">
    <property type="entry name" value="MOSC"/>
    <property type="match status" value="1"/>
</dbReference>
<dbReference type="Proteomes" id="UP000509626">
    <property type="component" value="Chromosome"/>
</dbReference>
<reference evidence="2 3" key="1">
    <citation type="submission" date="2020-06" db="EMBL/GenBank/DDBJ databases">
        <title>NJ-3-1, isolated from saline soil.</title>
        <authorList>
            <person name="Cui H.L."/>
            <person name="Shi X."/>
        </authorList>
    </citation>
    <scope>NUCLEOTIDE SEQUENCE [LARGE SCALE GENOMIC DNA]</scope>
    <source>
        <strain evidence="2 3">NJ-3-1</strain>
    </source>
</reference>
<dbReference type="SUPFAM" id="SSF141673">
    <property type="entry name" value="MOSC N-terminal domain-like"/>
    <property type="match status" value="1"/>
</dbReference>
<dbReference type="AlphaFoldDB" id="A0A7D5LB12"/>
<dbReference type="GO" id="GO:0030170">
    <property type="term" value="F:pyridoxal phosphate binding"/>
    <property type="evidence" value="ECO:0007669"/>
    <property type="project" value="InterPro"/>
</dbReference>
<evidence type="ECO:0000313" key="3">
    <source>
        <dbReference type="Proteomes" id="UP000509626"/>
    </source>
</evidence>
<keyword evidence="3" id="KW-1185">Reference proteome</keyword>